<proteinExistence type="inferred from homology"/>
<dbReference type="EMBL" id="LSYU01000088">
    <property type="protein sequence ID" value="KXX63624.1"/>
    <property type="molecule type" value="Genomic_DNA"/>
</dbReference>
<sequence>MALLPGRLGAAKERLAERYLRAHGLTTEARNHRCRQGEIDLVMRDGDTLVFVEVRYRRSERYGSPAATVDARKQRRLAAAAAHYLQRHPTMLCCRFDVVAISGQDQIQWVKHAFSLDA</sequence>
<dbReference type="PANTHER" id="PTHR34039:SF1">
    <property type="entry name" value="UPF0102 PROTEIN YRAN"/>
    <property type="match status" value="1"/>
</dbReference>
<dbReference type="RefSeq" id="WP_062277277.1">
    <property type="nucleotide sequence ID" value="NZ_LSYU01000088.1"/>
</dbReference>
<reference evidence="3 4" key="1">
    <citation type="submission" date="2016-02" db="EMBL/GenBank/DDBJ databases">
        <title>Genome sequence of Marichromatium gracile YL-28, a purple sulfur bacterium.</title>
        <authorList>
            <person name="Zhao C."/>
            <person name="Hong X."/>
            <person name="Chen S."/>
            <person name="Yang S."/>
        </authorList>
    </citation>
    <scope>NUCLEOTIDE SEQUENCE [LARGE SCALE GENOMIC DNA]</scope>
    <source>
        <strain evidence="3 4">YL28</strain>
    </source>
</reference>
<evidence type="ECO:0000313" key="4">
    <source>
        <dbReference type="Proteomes" id="UP000075766"/>
    </source>
</evidence>
<dbReference type="Pfam" id="PF02021">
    <property type="entry name" value="UPF0102"/>
    <property type="match status" value="1"/>
</dbReference>
<dbReference type="Gene3D" id="3.40.1350.10">
    <property type="match status" value="1"/>
</dbReference>
<dbReference type="InterPro" id="IPR011856">
    <property type="entry name" value="tRNA_endonuc-like_dom_sf"/>
</dbReference>
<gene>
    <name evidence="3" type="ORF">AY586_04500</name>
</gene>
<dbReference type="HAMAP" id="MF_00048">
    <property type="entry name" value="UPF0102"/>
    <property type="match status" value="1"/>
</dbReference>
<dbReference type="InterPro" id="IPR011335">
    <property type="entry name" value="Restrct_endonuc-II-like"/>
</dbReference>
<comment type="similarity">
    <text evidence="1 2">Belongs to the UPF0102 family.</text>
</comment>
<accession>A0ABR5VDB4</accession>
<evidence type="ECO:0000313" key="3">
    <source>
        <dbReference type="EMBL" id="KXX63624.1"/>
    </source>
</evidence>
<evidence type="ECO:0000256" key="1">
    <source>
        <dbReference type="ARBA" id="ARBA00006738"/>
    </source>
</evidence>
<dbReference type="Proteomes" id="UP000075766">
    <property type="component" value="Unassembled WGS sequence"/>
</dbReference>
<keyword evidence="4" id="KW-1185">Reference proteome</keyword>
<organism evidence="3 4">
    <name type="scientific">Marichromatium gracile</name>
    <name type="common">Chromatium gracile</name>
    <dbReference type="NCBI Taxonomy" id="1048"/>
    <lineage>
        <taxon>Bacteria</taxon>
        <taxon>Pseudomonadati</taxon>
        <taxon>Pseudomonadota</taxon>
        <taxon>Gammaproteobacteria</taxon>
        <taxon>Chromatiales</taxon>
        <taxon>Chromatiaceae</taxon>
        <taxon>Marichromatium</taxon>
    </lineage>
</organism>
<evidence type="ECO:0000256" key="2">
    <source>
        <dbReference type="HAMAP-Rule" id="MF_00048"/>
    </source>
</evidence>
<protein>
    <recommendedName>
        <fullName evidence="2">UPF0102 protein AY586_04500</fullName>
    </recommendedName>
</protein>
<comment type="caution">
    <text evidence="3">The sequence shown here is derived from an EMBL/GenBank/DDBJ whole genome shotgun (WGS) entry which is preliminary data.</text>
</comment>
<dbReference type="InterPro" id="IPR003509">
    <property type="entry name" value="UPF0102_YraN-like"/>
</dbReference>
<dbReference type="NCBIfam" id="NF009150">
    <property type="entry name" value="PRK12497.1-3"/>
    <property type="match status" value="1"/>
</dbReference>
<dbReference type="NCBIfam" id="NF009154">
    <property type="entry name" value="PRK12497.3-3"/>
    <property type="match status" value="1"/>
</dbReference>
<dbReference type="NCBIfam" id="TIGR00252">
    <property type="entry name" value="YraN family protein"/>
    <property type="match status" value="1"/>
</dbReference>
<dbReference type="CDD" id="cd20736">
    <property type="entry name" value="PoNe_Nuclease"/>
    <property type="match status" value="1"/>
</dbReference>
<name>A0ABR5VDB4_MARGR</name>
<dbReference type="PANTHER" id="PTHR34039">
    <property type="entry name" value="UPF0102 PROTEIN YRAN"/>
    <property type="match status" value="1"/>
</dbReference>
<dbReference type="SUPFAM" id="SSF52980">
    <property type="entry name" value="Restriction endonuclease-like"/>
    <property type="match status" value="1"/>
</dbReference>